<dbReference type="RefSeq" id="WP_252595513.1">
    <property type="nucleotide sequence ID" value="NZ_CP099489.1"/>
</dbReference>
<feature type="transmembrane region" description="Helical" evidence="6">
    <location>
        <begin position="321"/>
        <end position="338"/>
    </location>
</feature>
<feature type="domain" description="Major facilitator superfamily (MFS) profile" evidence="7">
    <location>
        <begin position="26"/>
        <end position="445"/>
    </location>
</feature>
<keyword evidence="4 6" id="KW-1133">Transmembrane helix</keyword>
<evidence type="ECO:0000256" key="6">
    <source>
        <dbReference type="SAM" id="Phobius"/>
    </source>
</evidence>
<protein>
    <submittedName>
        <fullName evidence="8">MFS transporter</fullName>
    </submittedName>
</protein>
<sequence length="458" mass="47777">MDEKTGSDVESVIPGDETAVGVEPPRVQLWRLRAWLLGYPSAVLSKLGDVIFELTLIVWIASELGRGTQWAPMAVSGVLIATAVPTLVAGPIAGTLVDRWDRRTVLLWSSVVQAVSVGSLVPMIWFLSDSIPLWVTLVWMYGAVVVSNVGAQFYQQARTLMVVSTIPESVQTQAFAYQQGAYSVISIVGPPLSAPLLFTLGAHWAVAVNALTFVIAGFLLWRVRWKSAPVEESRGQGFWAATWVGLKAVFGNPVLRTIMLAMSVVAVASAILNAMLVFFVQWSLGQPASFLGVLGMCYAGGALAGAALAPSVQKRMSATNVFVSALVLSGLLVVAFALSSNTVLAMGLLFVTGLPLGVVNVLLTPVVIAAVDRPTLGRAVAAMNFLPTAASMAGAALVGAFASSSLLDSFEFSVLGLQVGPYSALIGAAGLIMFAAAVVAAPTLLRAGAEATSAKANS</sequence>
<gene>
    <name evidence="8" type="ORF">NF556_10165</name>
</gene>
<feature type="transmembrane region" description="Helical" evidence="6">
    <location>
        <begin position="422"/>
        <end position="445"/>
    </location>
</feature>
<feature type="transmembrane region" description="Helical" evidence="6">
    <location>
        <begin position="105"/>
        <end position="127"/>
    </location>
</feature>
<dbReference type="PANTHER" id="PTHR23513:SF6">
    <property type="entry name" value="MAJOR FACILITATOR SUPERFAMILY ASSOCIATED DOMAIN-CONTAINING PROTEIN"/>
    <property type="match status" value="1"/>
</dbReference>
<dbReference type="Proteomes" id="UP001056455">
    <property type="component" value="Chromosome"/>
</dbReference>
<dbReference type="InterPro" id="IPR036259">
    <property type="entry name" value="MFS_trans_sf"/>
</dbReference>
<feature type="transmembrane region" description="Helical" evidence="6">
    <location>
        <begin position="383"/>
        <end position="402"/>
    </location>
</feature>
<evidence type="ECO:0000313" key="9">
    <source>
        <dbReference type="Proteomes" id="UP001056455"/>
    </source>
</evidence>
<evidence type="ECO:0000259" key="7">
    <source>
        <dbReference type="PROSITE" id="PS50850"/>
    </source>
</evidence>
<dbReference type="InterPro" id="IPR011701">
    <property type="entry name" value="MFS"/>
</dbReference>
<feature type="transmembrane region" description="Helical" evidence="6">
    <location>
        <begin position="257"/>
        <end position="282"/>
    </location>
</feature>
<keyword evidence="2" id="KW-1003">Cell membrane</keyword>
<evidence type="ECO:0000256" key="2">
    <source>
        <dbReference type="ARBA" id="ARBA00022475"/>
    </source>
</evidence>
<evidence type="ECO:0000256" key="5">
    <source>
        <dbReference type="ARBA" id="ARBA00023136"/>
    </source>
</evidence>
<dbReference type="InterPro" id="IPR020846">
    <property type="entry name" value="MFS_dom"/>
</dbReference>
<feature type="transmembrane region" description="Helical" evidence="6">
    <location>
        <begin position="204"/>
        <end position="221"/>
    </location>
</feature>
<comment type="subcellular location">
    <subcellularLocation>
        <location evidence="1">Cell membrane</location>
        <topology evidence="1">Multi-pass membrane protein</topology>
    </subcellularLocation>
</comment>
<dbReference type="Gene3D" id="1.20.1250.20">
    <property type="entry name" value="MFS general substrate transporter like domains"/>
    <property type="match status" value="1"/>
</dbReference>
<dbReference type="PROSITE" id="PS50850">
    <property type="entry name" value="MFS"/>
    <property type="match status" value="1"/>
</dbReference>
<evidence type="ECO:0000313" key="8">
    <source>
        <dbReference type="EMBL" id="USQ81980.1"/>
    </source>
</evidence>
<reference evidence="8" key="1">
    <citation type="submission" date="2022-06" db="EMBL/GenBank/DDBJ databases">
        <title>Ornithinimicrobium HY1793.</title>
        <authorList>
            <person name="Huang Y."/>
        </authorList>
    </citation>
    <scope>NUCLEOTIDE SEQUENCE</scope>
    <source>
        <strain evidence="8">HY1793</strain>
    </source>
</reference>
<keyword evidence="3 6" id="KW-0812">Transmembrane</keyword>
<organism evidence="8 9">
    <name type="scientific">Ornithinimicrobium faecis</name>
    <dbReference type="NCBI Taxonomy" id="2934158"/>
    <lineage>
        <taxon>Bacteria</taxon>
        <taxon>Bacillati</taxon>
        <taxon>Actinomycetota</taxon>
        <taxon>Actinomycetes</taxon>
        <taxon>Micrococcales</taxon>
        <taxon>Ornithinimicrobiaceae</taxon>
        <taxon>Ornithinimicrobium</taxon>
    </lineage>
</organism>
<feature type="transmembrane region" description="Helical" evidence="6">
    <location>
        <begin position="344"/>
        <end position="371"/>
    </location>
</feature>
<evidence type="ECO:0000256" key="1">
    <source>
        <dbReference type="ARBA" id="ARBA00004651"/>
    </source>
</evidence>
<dbReference type="CDD" id="cd06173">
    <property type="entry name" value="MFS_MefA_like"/>
    <property type="match status" value="1"/>
</dbReference>
<evidence type="ECO:0000256" key="3">
    <source>
        <dbReference type="ARBA" id="ARBA00022692"/>
    </source>
</evidence>
<feature type="transmembrane region" description="Helical" evidence="6">
    <location>
        <begin position="73"/>
        <end position="93"/>
    </location>
</feature>
<feature type="transmembrane region" description="Helical" evidence="6">
    <location>
        <begin position="175"/>
        <end position="198"/>
    </location>
</feature>
<name>A0ABY4Z0C8_9MICO</name>
<dbReference type="PANTHER" id="PTHR23513">
    <property type="entry name" value="INTEGRAL MEMBRANE EFFLUX PROTEIN-RELATED"/>
    <property type="match status" value="1"/>
</dbReference>
<evidence type="ECO:0000256" key="4">
    <source>
        <dbReference type="ARBA" id="ARBA00022989"/>
    </source>
</evidence>
<feature type="transmembrane region" description="Helical" evidence="6">
    <location>
        <begin position="288"/>
        <end position="309"/>
    </location>
</feature>
<proteinExistence type="predicted"/>
<dbReference type="EMBL" id="CP099489">
    <property type="protein sequence ID" value="USQ81980.1"/>
    <property type="molecule type" value="Genomic_DNA"/>
</dbReference>
<keyword evidence="5 6" id="KW-0472">Membrane</keyword>
<feature type="transmembrane region" description="Helical" evidence="6">
    <location>
        <begin position="133"/>
        <end position="154"/>
    </location>
</feature>
<keyword evidence="9" id="KW-1185">Reference proteome</keyword>
<accession>A0ABY4Z0C8</accession>
<dbReference type="SUPFAM" id="SSF103473">
    <property type="entry name" value="MFS general substrate transporter"/>
    <property type="match status" value="1"/>
</dbReference>
<dbReference type="Pfam" id="PF07690">
    <property type="entry name" value="MFS_1"/>
    <property type="match status" value="1"/>
</dbReference>